<dbReference type="GO" id="GO:0050482">
    <property type="term" value="P:arachidonate secretion"/>
    <property type="evidence" value="ECO:0007669"/>
    <property type="project" value="InterPro"/>
</dbReference>
<evidence type="ECO:0000256" key="2">
    <source>
        <dbReference type="SAM" id="SignalP"/>
    </source>
</evidence>
<dbReference type="GO" id="GO:0004623">
    <property type="term" value="F:phospholipase A2 activity"/>
    <property type="evidence" value="ECO:0007669"/>
    <property type="project" value="InterPro"/>
</dbReference>
<dbReference type="GO" id="GO:0006644">
    <property type="term" value="P:phospholipid metabolic process"/>
    <property type="evidence" value="ECO:0007669"/>
    <property type="project" value="InterPro"/>
</dbReference>
<feature type="signal peptide" evidence="2">
    <location>
        <begin position="1"/>
        <end position="19"/>
    </location>
</feature>
<dbReference type="PANTHER" id="PTHR34228">
    <property type="entry name" value="PROTEIN CBG09474-RELATED"/>
    <property type="match status" value="1"/>
</dbReference>
<dbReference type="SUPFAM" id="SSF48619">
    <property type="entry name" value="Phospholipase A2, PLA2"/>
    <property type="match status" value="1"/>
</dbReference>
<proteinExistence type="predicted"/>
<dbReference type="PANTHER" id="PTHR34228:SF6">
    <property type="entry name" value="PHOSPHOLIPASE A2"/>
    <property type="match status" value="1"/>
</dbReference>
<sequence length="262" mass="29079">MLSSGTILTVALRITAVSSVTEFPFENWFCGTDTMTRMISYNSMMLDGGGSCWKYAARVNHCCAIHDNCYGLQLGRENCDQNFCDCLLRATAPDTCVATALKCLATIEGGEEAYLNSATYQEQLDFVKIVPNIDGIEKEFLLLYQECPLVMETIKSCSLLTNICINNEEENCEHRLSECVQQAADLQNSQQCREATHQAQQSLKSKTIHRTVIDTKSTKTIAEDETLATSTRASPRIITTEHHNQHDPSASSLGVSFLQNKV</sequence>
<evidence type="ECO:0000313" key="4">
    <source>
        <dbReference type="WBParaSite" id="HCON_00089080-00001"/>
    </source>
</evidence>
<organism evidence="3 4">
    <name type="scientific">Haemonchus contortus</name>
    <name type="common">Barber pole worm</name>
    <dbReference type="NCBI Taxonomy" id="6289"/>
    <lineage>
        <taxon>Eukaryota</taxon>
        <taxon>Metazoa</taxon>
        <taxon>Ecdysozoa</taxon>
        <taxon>Nematoda</taxon>
        <taxon>Chromadorea</taxon>
        <taxon>Rhabditida</taxon>
        <taxon>Rhabditina</taxon>
        <taxon>Rhabditomorpha</taxon>
        <taxon>Strongyloidea</taxon>
        <taxon>Trichostrongylidae</taxon>
        <taxon>Haemonchus</taxon>
    </lineage>
</organism>
<dbReference type="WBParaSite" id="HCON_00089080-00001">
    <property type="protein sequence ID" value="HCON_00089080-00001"/>
    <property type="gene ID" value="HCON_00089080"/>
</dbReference>
<name>A0A7I4YGH8_HAECO</name>
<feature type="compositionally biased region" description="Polar residues" evidence="1">
    <location>
        <begin position="247"/>
        <end position="262"/>
    </location>
</feature>
<feature type="region of interest" description="Disordered" evidence="1">
    <location>
        <begin position="241"/>
        <end position="262"/>
    </location>
</feature>
<accession>A0A7I4YGH8</accession>
<dbReference type="Proteomes" id="UP000025227">
    <property type="component" value="Unplaced"/>
</dbReference>
<dbReference type="InterPro" id="IPR053322">
    <property type="entry name" value="PLA2-like"/>
</dbReference>
<dbReference type="AlphaFoldDB" id="A0A7I4YGH8"/>
<evidence type="ECO:0000256" key="1">
    <source>
        <dbReference type="SAM" id="MobiDB-lite"/>
    </source>
</evidence>
<reference evidence="4" key="1">
    <citation type="submission" date="2020-12" db="UniProtKB">
        <authorList>
            <consortium name="WormBaseParasite"/>
        </authorList>
    </citation>
    <scope>IDENTIFICATION</scope>
    <source>
        <strain evidence="4">MHco3</strain>
    </source>
</reference>
<protein>
    <submittedName>
        <fullName evidence="4">Phospholipase A2</fullName>
    </submittedName>
</protein>
<keyword evidence="2" id="KW-0732">Signal</keyword>
<keyword evidence="3" id="KW-1185">Reference proteome</keyword>
<feature type="chain" id="PRO_5029528623" evidence="2">
    <location>
        <begin position="20"/>
        <end position="262"/>
    </location>
</feature>
<dbReference type="InterPro" id="IPR036444">
    <property type="entry name" value="PLipase_A2_dom_sf"/>
</dbReference>
<dbReference type="OrthoDB" id="5869656at2759"/>
<evidence type="ECO:0000313" key="3">
    <source>
        <dbReference type="Proteomes" id="UP000025227"/>
    </source>
</evidence>